<evidence type="ECO:0000313" key="2">
    <source>
        <dbReference type="EMBL" id="CAH1395589.1"/>
    </source>
</evidence>
<keyword evidence="3" id="KW-1185">Reference proteome</keyword>
<dbReference type="Proteomes" id="UP001152798">
    <property type="component" value="Chromosome 3"/>
</dbReference>
<feature type="chain" id="PRO_5040198294" description="Neuropeptide" evidence="1">
    <location>
        <begin position="25"/>
        <end position="220"/>
    </location>
</feature>
<organism evidence="2 3">
    <name type="scientific">Nezara viridula</name>
    <name type="common">Southern green stink bug</name>
    <name type="synonym">Cimex viridulus</name>
    <dbReference type="NCBI Taxonomy" id="85310"/>
    <lineage>
        <taxon>Eukaryota</taxon>
        <taxon>Metazoa</taxon>
        <taxon>Ecdysozoa</taxon>
        <taxon>Arthropoda</taxon>
        <taxon>Hexapoda</taxon>
        <taxon>Insecta</taxon>
        <taxon>Pterygota</taxon>
        <taxon>Neoptera</taxon>
        <taxon>Paraneoptera</taxon>
        <taxon>Hemiptera</taxon>
        <taxon>Heteroptera</taxon>
        <taxon>Panheteroptera</taxon>
        <taxon>Pentatomomorpha</taxon>
        <taxon>Pentatomoidea</taxon>
        <taxon>Pentatomidae</taxon>
        <taxon>Pentatominae</taxon>
        <taxon>Nezara</taxon>
    </lineage>
</organism>
<feature type="signal peptide" evidence="1">
    <location>
        <begin position="1"/>
        <end position="24"/>
    </location>
</feature>
<sequence length="220" mass="23311">MCRGCPPIILGGLLILSSQRQGIASSVAEPWMCRGCPPIILGGLSLSYPRNVRGLPPRLQSPGCVGVVPYHSWRSYLILSSQRQGIASSVAEPWMCRGCPPIILGGLTFLSSQCQGIASSVAEPWMCRGCPPIILGGLFLSYPRNVRGLPPRLQSPGCVGVVPLSFLAVLSYPRNVRGLPPRLQSPGCVGVVPLSFLAVFSYPILATSGDCLLGCRALDV</sequence>
<dbReference type="AlphaFoldDB" id="A0A9P0MGX6"/>
<evidence type="ECO:0000256" key="1">
    <source>
        <dbReference type="SAM" id="SignalP"/>
    </source>
</evidence>
<evidence type="ECO:0000313" key="3">
    <source>
        <dbReference type="Proteomes" id="UP001152798"/>
    </source>
</evidence>
<accession>A0A9P0MGX6</accession>
<reference evidence="2" key="1">
    <citation type="submission" date="2022-01" db="EMBL/GenBank/DDBJ databases">
        <authorList>
            <person name="King R."/>
        </authorList>
    </citation>
    <scope>NUCLEOTIDE SEQUENCE</scope>
</reference>
<evidence type="ECO:0008006" key="4">
    <source>
        <dbReference type="Google" id="ProtNLM"/>
    </source>
</evidence>
<keyword evidence="1" id="KW-0732">Signal</keyword>
<dbReference type="EMBL" id="OV725079">
    <property type="protein sequence ID" value="CAH1395589.1"/>
    <property type="molecule type" value="Genomic_DNA"/>
</dbReference>
<name>A0A9P0MGX6_NEZVI</name>
<proteinExistence type="predicted"/>
<gene>
    <name evidence="2" type="ORF">NEZAVI_LOCUS5838</name>
</gene>
<protein>
    <recommendedName>
        <fullName evidence="4">Neuropeptide</fullName>
    </recommendedName>
</protein>